<dbReference type="SUPFAM" id="SSF53474">
    <property type="entry name" value="alpha/beta-Hydrolases"/>
    <property type="match status" value="1"/>
</dbReference>
<dbReference type="RefSeq" id="WP_106180035.1">
    <property type="nucleotide sequence ID" value="NZ_PVNH01000007.1"/>
</dbReference>
<evidence type="ECO:0000256" key="2">
    <source>
        <dbReference type="ARBA" id="ARBA00022801"/>
    </source>
</evidence>
<proteinExistence type="inferred from homology"/>
<dbReference type="OrthoDB" id="5902829at2"/>
<dbReference type="AlphaFoldDB" id="A0A2T0LSQ5"/>
<dbReference type="InterPro" id="IPR050261">
    <property type="entry name" value="FrsA_esterase"/>
</dbReference>
<dbReference type="PANTHER" id="PTHR22946">
    <property type="entry name" value="DIENELACTONE HYDROLASE DOMAIN-CONTAINING PROTEIN-RELATED"/>
    <property type="match status" value="1"/>
</dbReference>
<evidence type="ECO:0000313" key="4">
    <source>
        <dbReference type="EMBL" id="PRX46645.1"/>
    </source>
</evidence>
<keyword evidence="2" id="KW-0378">Hydrolase</keyword>
<sequence>MTLPAQRLSFPSGGTVCAAWRFRAARDDLSTGAGAPCVVMAHGFGATRDCGLGAFAHEFARCGFEVLAFDYRGFGDSGGEPRQTVSVARQLADYRAAVAAARGLGGVDPGRIVLWGASLAGGHVLVTGARDGGVAAIVSLVPMADGLAAVRQAARQHRPGTLARSAATAVRGAVARLAGRGTRPVPLVGAPGSAAALSLPGQFEAYTALAGPAWRNEIDPAAGLEIGRYRPIRHARAVRAPLLVQIADLDRSAPPGAAARAAVAGRAEVRHYPCDHFDVFPGNPWFRPAVEHQLAFLRRHLGRDTEEDHSGR</sequence>
<evidence type="ECO:0000313" key="5">
    <source>
        <dbReference type="Proteomes" id="UP000238362"/>
    </source>
</evidence>
<accession>A0A2T0LSQ5</accession>
<name>A0A2T0LSQ5_9PSEU</name>
<gene>
    <name evidence="4" type="ORF">B0I33_107222</name>
</gene>
<dbReference type="PANTHER" id="PTHR22946:SF9">
    <property type="entry name" value="POLYKETIDE TRANSFERASE AF380"/>
    <property type="match status" value="1"/>
</dbReference>
<keyword evidence="5" id="KW-1185">Reference proteome</keyword>
<comment type="caution">
    <text evidence="4">The sequence shown here is derived from an EMBL/GenBank/DDBJ whole genome shotgun (WGS) entry which is preliminary data.</text>
</comment>
<dbReference type="InterPro" id="IPR029058">
    <property type="entry name" value="AB_hydrolase_fold"/>
</dbReference>
<evidence type="ECO:0000256" key="1">
    <source>
        <dbReference type="ARBA" id="ARBA00008645"/>
    </source>
</evidence>
<comment type="similarity">
    <text evidence="1">Belongs to the AB hydrolase superfamily.</text>
</comment>
<dbReference type="Gene3D" id="3.40.50.1820">
    <property type="entry name" value="alpha/beta hydrolase"/>
    <property type="match status" value="1"/>
</dbReference>
<reference evidence="4 5" key="1">
    <citation type="submission" date="2018-03" db="EMBL/GenBank/DDBJ databases">
        <title>Genomic Encyclopedia of Type Strains, Phase III (KMG-III): the genomes of soil and plant-associated and newly described type strains.</title>
        <authorList>
            <person name="Whitman W."/>
        </authorList>
    </citation>
    <scope>NUCLEOTIDE SEQUENCE [LARGE SCALE GENOMIC DNA]</scope>
    <source>
        <strain evidence="4 5">CGMCC 4.7125</strain>
    </source>
</reference>
<dbReference type="Gene3D" id="1.10.10.800">
    <property type="match status" value="1"/>
</dbReference>
<dbReference type="GO" id="GO:0052689">
    <property type="term" value="F:carboxylic ester hydrolase activity"/>
    <property type="evidence" value="ECO:0007669"/>
    <property type="project" value="UniProtKB-ARBA"/>
</dbReference>
<organism evidence="4 5">
    <name type="scientific">Prauserella shujinwangii</name>
    <dbReference type="NCBI Taxonomy" id="1453103"/>
    <lineage>
        <taxon>Bacteria</taxon>
        <taxon>Bacillati</taxon>
        <taxon>Actinomycetota</taxon>
        <taxon>Actinomycetes</taxon>
        <taxon>Pseudonocardiales</taxon>
        <taxon>Pseudonocardiaceae</taxon>
        <taxon>Prauserella</taxon>
    </lineage>
</organism>
<protein>
    <submittedName>
        <fullName evidence="4">Fermentation-respiration switch protein FrsA (DUF1100 family)</fullName>
    </submittedName>
</protein>
<dbReference type="Proteomes" id="UP000238362">
    <property type="component" value="Unassembled WGS sequence"/>
</dbReference>
<evidence type="ECO:0000259" key="3">
    <source>
        <dbReference type="Pfam" id="PF12146"/>
    </source>
</evidence>
<feature type="domain" description="Serine aminopeptidase S33" evidence="3">
    <location>
        <begin position="37"/>
        <end position="148"/>
    </location>
</feature>
<dbReference type="InterPro" id="IPR022742">
    <property type="entry name" value="Hydrolase_4"/>
</dbReference>
<dbReference type="Pfam" id="PF12146">
    <property type="entry name" value="Hydrolase_4"/>
    <property type="match status" value="1"/>
</dbReference>
<dbReference type="EMBL" id="PVNH01000007">
    <property type="protein sequence ID" value="PRX46645.1"/>
    <property type="molecule type" value="Genomic_DNA"/>
</dbReference>